<dbReference type="GO" id="GO:0046872">
    <property type="term" value="F:metal ion binding"/>
    <property type="evidence" value="ECO:0007669"/>
    <property type="project" value="UniProtKB-KW"/>
</dbReference>
<dbReference type="PANTHER" id="PTHR11668:SF300">
    <property type="entry name" value="SERINE_THREONINE-PROTEIN PHOSPHATASE"/>
    <property type="match status" value="1"/>
</dbReference>
<gene>
    <name evidence="11" type="ORF">M0812_27269</name>
</gene>
<dbReference type="EMBL" id="JANTQA010000070">
    <property type="protein sequence ID" value="KAJ3424842.1"/>
    <property type="molecule type" value="Genomic_DNA"/>
</dbReference>
<name>A0AAV7Y4S7_9EUKA</name>
<comment type="cofactor">
    <cofactor evidence="1">
        <name>Mn(2+)</name>
        <dbReference type="ChEBI" id="CHEBI:29035"/>
    </cofactor>
</comment>
<evidence type="ECO:0000259" key="9">
    <source>
        <dbReference type="Pfam" id="PF00149"/>
    </source>
</evidence>
<evidence type="ECO:0000256" key="8">
    <source>
        <dbReference type="ARBA" id="ARBA00048336"/>
    </source>
</evidence>
<dbReference type="PRINTS" id="PR00114">
    <property type="entry name" value="STPHPHTASE"/>
</dbReference>
<keyword evidence="4" id="KW-0378">Hydrolase</keyword>
<dbReference type="InterPro" id="IPR006186">
    <property type="entry name" value="Ser/Thr-sp_prot-phosphatase"/>
</dbReference>
<feature type="domain" description="Calcineurin-like phosphoesterase" evidence="9">
    <location>
        <begin position="56"/>
        <end position="121"/>
    </location>
</feature>
<dbReference type="InterPro" id="IPR031675">
    <property type="entry name" value="STPPase_N"/>
</dbReference>
<evidence type="ECO:0000313" key="12">
    <source>
        <dbReference type="Proteomes" id="UP001146793"/>
    </source>
</evidence>
<evidence type="ECO:0000256" key="5">
    <source>
        <dbReference type="ARBA" id="ARBA00022912"/>
    </source>
</evidence>
<evidence type="ECO:0000259" key="10">
    <source>
        <dbReference type="Pfam" id="PF16891"/>
    </source>
</evidence>
<keyword evidence="5" id="KW-0904">Protein phosphatase</keyword>
<dbReference type="AlphaFoldDB" id="A0AAV7Y4S7"/>
<comment type="catalytic activity">
    <reaction evidence="7">
        <text>O-phospho-L-seryl-[protein] + H2O = L-seryl-[protein] + phosphate</text>
        <dbReference type="Rhea" id="RHEA:20629"/>
        <dbReference type="Rhea" id="RHEA-COMP:9863"/>
        <dbReference type="Rhea" id="RHEA-COMP:11604"/>
        <dbReference type="ChEBI" id="CHEBI:15377"/>
        <dbReference type="ChEBI" id="CHEBI:29999"/>
        <dbReference type="ChEBI" id="CHEBI:43474"/>
        <dbReference type="ChEBI" id="CHEBI:83421"/>
        <dbReference type="EC" id="3.1.3.16"/>
    </reaction>
</comment>
<dbReference type="InterPro" id="IPR029052">
    <property type="entry name" value="Metallo-depent_PP-like"/>
</dbReference>
<evidence type="ECO:0000256" key="4">
    <source>
        <dbReference type="ARBA" id="ARBA00022801"/>
    </source>
</evidence>
<proteinExistence type="predicted"/>
<feature type="domain" description="Serine-threonine protein phosphatase N-terminal" evidence="10">
    <location>
        <begin position="7"/>
        <end position="53"/>
    </location>
</feature>
<accession>A0AAV7Y4S7</accession>
<evidence type="ECO:0000256" key="6">
    <source>
        <dbReference type="ARBA" id="ARBA00023211"/>
    </source>
</evidence>
<dbReference type="SUPFAM" id="SSF56300">
    <property type="entry name" value="Metallo-dependent phosphatases"/>
    <property type="match status" value="1"/>
</dbReference>
<keyword evidence="3" id="KW-0479">Metal-binding</keyword>
<dbReference type="GO" id="GO:0004722">
    <property type="term" value="F:protein serine/threonine phosphatase activity"/>
    <property type="evidence" value="ECO:0007669"/>
    <property type="project" value="UniProtKB-EC"/>
</dbReference>
<evidence type="ECO:0000313" key="11">
    <source>
        <dbReference type="EMBL" id="KAJ3424842.1"/>
    </source>
</evidence>
<evidence type="ECO:0000256" key="2">
    <source>
        <dbReference type="ARBA" id="ARBA00013081"/>
    </source>
</evidence>
<protein>
    <recommendedName>
        <fullName evidence="2">protein-serine/threonine phosphatase</fullName>
        <ecNumber evidence="2">3.1.3.16</ecNumber>
    </recommendedName>
</protein>
<keyword evidence="6" id="KW-0464">Manganese</keyword>
<dbReference type="GO" id="GO:0005737">
    <property type="term" value="C:cytoplasm"/>
    <property type="evidence" value="ECO:0007669"/>
    <property type="project" value="TreeGrafter"/>
</dbReference>
<evidence type="ECO:0000256" key="3">
    <source>
        <dbReference type="ARBA" id="ARBA00022723"/>
    </source>
</evidence>
<dbReference type="EC" id="3.1.3.16" evidence="2"/>
<evidence type="ECO:0000256" key="1">
    <source>
        <dbReference type="ARBA" id="ARBA00001936"/>
    </source>
</evidence>
<evidence type="ECO:0000256" key="7">
    <source>
        <dbReference type="ARBA" id="ARBA00047761"/>
    </source>
</evidence>
<organism evidence="11 12">
    <name type="scientific">Anaeramoeba flamelloides</name>
    <dbReference type="NCBI Taxonomy" id="1746091"/>
    <lineage>
        <taxon>Eukaryota</taxon>
        <taxon>Metamonada</taxon>
        <taxon>Anaeramoebidae</taxon>
        <taxon>Anaeramoeba</taxon>
    </lineage>
</organism>
<dbReference type="PANTHER" id="PTHR11668">
    <property type="entry name" value="SERINE/THREONINE PROTEIN PHOSPHATASE"/>
    <property type="match status" value="1"/>
</dbReference>
<comment type="catalytic activity">
    <reaction evidence="8">
        <text>O-phospho-L-threonyl-[protein] + H2O = L-threonyl-[protein] + phosphate</text>
        <dbReference type="Rhea" id="RHEA:47004"/>
        <dbReference type="Rhea" id="RHEA-COMP:11060"/>
        <dbReference type="Rhea" id="RHEA-COMP:11605"/>
        <dbReference type="ChEBI" id="CHEBI:15377"/>
        <dbReference type="ChEBI" id="CHEBI:30013"/>
        <dbReference type="ChEBI" id="CHEBI:43474"/>
        <dbReference type="ChEBI" id="CHEBI:61977"/>
        <dbReference type="EC" id="3.1.3.16"/>
    </reaction>
</comment>
<dbReference type="InterPro" id="IPR004843">
    <property type="entry name" value="Calcineurin-like_PHP"/>
</dbReference>
<sequence length="121" mass="13941">MSSNFNVDSVISRLHQLRHKKGKIKTKIKETEIKKLILLAREIFINQPILLELATPIMILGDIHGQYSDLFNYFDHGGYPPKGNYLFLGDYVDRGPGDIETICLLLAYKVKYPQNFFLIRG</sequence>
<reference evidence="11" key="1">
    <citation type="submission" date="2022-08" db="EMBL/GenBank/DDBJ databases">
        <title>Novel sulphate-reducing endosymbionts in the free-living metamonad Anaeramoeba.</title>
        <authorList>
            <person name="Jerlstrom-Hultqvist J."/>
            <person name="Cepicka I."/>
            <person name="Gallot-Lavallee L."/>
            <person name="Salas-Leiva D."/>
            <person name="Curtis B.A."/>
            <person name="Zahonova K."/>
            <person name="Pipaliya S."/>
            <person name="Dacks J."/>
            <person name="Roger A.J."/>
        </authorList>
    </citation>
    <scope>NUCLEOTIDE SEQUENCE</scope>
    <source>
        <strain evidence="11">Busselton2</strain>
    </source>
</reference>
<dbReference type="Pfam" id="PF00149">
    <property type="entry name" value="Metallophos"/>
    <property type="match status" value="1"/>
</dbReference>
<comment type="caution">
    <text evidence="11">The sequence shown here is derived from an EMBL/GenBank/DDBJ whole genome shotgun (WGS) entry which is preliminary data.</text>
</comment>
<dbReference type="Pfam" id="PF16891">
    <property type="entry name" value="STPPase_N"/>
    <property type="match status" value="1"/>
</dbReference>
<dbReference type="Gene3D" id="3.60.21.10">
    <property type="match status" value="1"/>
</dbReference>
<dbReference type="GO" id="GO:0005634">
    <property type="term" value="C:nucleus"/>
    <property type="evidence" value="ECO:0007669"/>
    <property type="project" value="TreeGrafter"/>
</dbReference>
<dbReference type="InterPro" id="IPR050341">
    <property type="entry name" value="PP1_catalytic_subunit"/>
</dbReference>
<dbReference type="Proteomes" id="UP001146793">
    <property type="component" value="Unassembled WGS sequence"/>
</dbReference>